<dbReference type="RefSeq" id="WP_226384919.1">
    <property type="nucleotide sequence ID" value="NZ_JADCKA010000003.1"/>
</dbReference>
<evidence type="ECO:0000256" key="5">
    <source>
        <dbReference type="ARBA" id="ARBA00024042"/>
    </source>
</evidence>
<comment type="catalytic activity">
    <reaction evidence="7">
        <text>(S)-lactate + O2 = pyruvate + H2O2</text>
        <dbReference type="Rhea" id="RHEA:55868"/>
        <dbReference type="ChEBI" id="CHEBI:15361"/>
        <dbReference type="ChEBI" id="CHEBI:15379"/>
        <dbReference type="ChEBI" id="CHEBI:16240"/>
        <dbReference type="ChEBI" id="CHEBI:16651"/>
    </reaction>
    <physiologicalReaction direction="left-to-right" evidence="7">
        <dbReference type="Rhea" id="RHEA:55869"/>
    </physiologicalReaction>
</comment>
<reference evidence="9 10" key="1">
    <citation type="submission" date="2020-10" db="EMBL/GenBank/DDBJ databases">
        <title>ChiBAC.</title>
        <authorList>
            <person name="Zenner C."/>
            <person name="Hitch T.C.A."/>
            <person name="Clavel T."/>
        </authorList>
    </citation>
    <scope>NUCLEOTIDE SEQUENCE [LARGE SCALE GENOMIC DNA]</scope>
    <source>
        <strain evidence="9 10">DSM 108706</strain>
    </source>
</reference>
<dbReference type="InterPro" id="IPR012133">
    <property type="entry name" value="Alpha-hydoxy_acid_DH_FMN"/>
</dbReference>
<sequence>MDYNSMLKTAKENMEKCHVCPVCDGRACAGKVPGPGGKGSGSSAIRNYSWWREHVKIHMDVVTESFEPEIYTELFGCSLSMPILPAPIGMIALNFSDKLDEYTYAKAVIEGAAKAGTLAFTGGGAVDECYFDPIRAIEELGVPAVPTLKPWRMELVEERIKFAEQKGATAIAMDIDSAGLPHSSASAEPMVAKSADDIKKMCSMTKLPFVVKGVMTAKSARAAADAGAYAIVVSNHGGRVLDEGLATGEVLAEIKQVVGNRSKILIDGGIRTGADVYKALALGADVVLIGRPCAVAAFGGGAEGVKIYLEKIAAELKDVMKMTGTPTIKSINPETIKIIK</sequence>
<dbReference type="InterPro" id="IPR037396">
    <property type="entry name" value="FMN_HAD"/>
</dbReference>
<keyword evidence="10" id="KW-1185">Reference proteome</keyword>
<comment type="similarity">
    <text evidence="5">Belongs to the FMN-dependent alpha-hydroxy acid dehydrogenase family.</text>
</comment>
<comment type="caution">
    <text evidence="9">The sequence shown here is derived from an EMBL/GenBank/DDBJ whole genome shotgun (WGS) entry which is preliminary data.</text>
</comment>
<dbReference type="PANTHER" id="PTHR10578">
    <property type="entry name" value="S -2-HYDROXY-ACID OXIDASE-RELATED"/>
    <property type="match status" value="1"/>
</dbReference>
<keyword evidence="4" id="KW-0560">Oxidoreductase</keyword>
<evidence type="ECO:0000259" key="8">
    <source>
        <dbReference type="PROSITE" id="PS51349"/>
    </source>
</evidence>
<keyword evidence="2" id="KW-0285">Flavoprotein</keyword>
<keyword evidence="3" id="KW-0288">FMN</keyword>
<dbReference type="EMBL" id="JADCKA010000003">
    <property type="protein sequence ID" value="MBE5035252.1"/>
    <property type="molecule type" value="Genomic_DNA"/>
</dbReference>
<dbReference type="Proteomes" id="UP001516588">
    <property type="component" value="Unassembled WGS sequence"/>
</dbReference>
<name>A0ABR9QWK3_9FIRM</name>
<accession>A0ABR9QWK3</accession>
<dbReference type="SUPFAM" id="SSF51395">
    <property type="entry name" value="FMN-linked oxidoreductases"/>
    <property type="match status" value="1"/>
</dbReference>
<evidence type="ECO:0000256" key="1">
    <source>
        <dbReference type="ARBA" id="ARBA00001917"/>
    </source>
</evidence>
<dbReference type="PANTHER" id="PTHR10578:SF107">
    <property type="entry name" value="2-HYDROXYACID OXIDASE 1"/>
    <property type="match status" value="1"/>
</dbReference>
<evidence type="ECO:0000256" key="2">
    <source>
        <dbReference type="ARBA" id="ARBA00022630"/>
    </source>
</evidence>
<evidence type="ECO:0000313" key="9">
    <source>
        <dbReference type="EMBL" id="MBE5035252.1"/>
    </source>
</evidence>
<dbReference type="PIRSF" id="PIRSF000138">
    <property type="entry name" value="Al-hdrx_acd_dh"/>
    <property type="match status" value="1"/>
</dbReference>
<dbReference type="InterPro" id="IPR013785">
    <property type="entry name" value="Aldolase_TIM"/>
</dbReference>
<evidence type="ECO:0000256" key="6">
    <source>
        <dbReference type="ARBA" id="ARBA00029513"/>
    </source>
</evidence>
<organism evidence="9 10">
    <name type="scientific">Gallibacter intestinalis</name>
    <dbReference type="NCBI Taxonomy" id="2779356"/>
    <lineage>
        <taxon>Bacteria</taxon>
        <taxon>Bacillati</taxon>
        <taxon>Bacillota</taxon>
        <taxon>Clostridia</taxon>
        <taxon>Eubacteriales</taxon>
        <taxon>Eubacteriaceae</taxon>
        <taxon>Gallibacter</taxon>
    </lineage>
</organism>
<dbReference type="PROSITE" id="PS51349">
    <property type="entry name" value="FMN_HYDROXY_ACID_DH_2"/>
    <property type="match status" value="1"/>
</dbReference>
<protein>
    <recommendedName>
        <fullName evidence="6">L-lactate oxidase</fullName>
    </recommendedName>
</protein>
<evidence type="ECO:0000256" key="4">
    <source>
        <dbReference type="ARBA" id="ARBA00023002"/>
    </source>
</evidence>
<comment type="cofactor">
    <cofactor evidence="1">
        <name>FMN</name>
        <dbReference type="ChEBI" id="CHEBI:58210"/>
    </cofactor>
</comment>
<dbReference type="Pfam" id="PF01070">
    <property type="entry name" value="FMN_dh"/>
    <property type="match status" value="2"/>
</dbReference>
<evidence type="ECO:0000256" key="3">
    <source>
        <dbReference type="ARBA" id="ARBA00022643"/>
    </source>
</evidence>
<evidence type="ECO:0000256" key="7">
    <source>
        <dbReference type="ARBA" id="ARBA00048754"/>
    </source>
</evidence>
<feature type="domain" description="FMN hydroxy acid dehydrogenase" evidence="8">
    <location>
        <begin position="45"/>
        <end position="340"/>
    </location>
</feature>
<dbReference type="Gene3D" id="3.20.20.70">
    <property type="entry name" value="Aldolase class I"/>
    <property type="match status" value="1"/>
</dbReference>
<proteinExistence type="inferred from homology"/>
<evidence type="ECO:0000313" key="10">
    <source>
        <dbReference type="Proteomes" id="UP001516588"/>
    </source>
</evidence>
<dbReference type="InterPro" id="IPR000262">
    <property type="entry name" value="FMN-dep_DH"/>
</dbReference>
<gene>
    <name evidence="9" type="ORF">INF20_03035</name>
</gene>